<dbReference type="SUPFAM" id="SSF51338">
    <property type="entry name" value="Composite domain of metallo-dependent hydrolases"/>
    <property type="match status" value="1"/>
</dbReference>
<organism evidence="8 9">
    <name type="scientific">Pseudodesulfovibrio senegalensis</name>
    <dbReference type="NCBI Taxonomy" id="1721087"/>
    <lineage>
        <taxon>Bacteria</taxon>
        <taxon>Pseudomonadati</taxon>
        <taxon>Thermodesulfobacteriota</taxon>
        <taxon>Desulfovibrionia</taxon>
        <taxon>Desulfovibrionales</taxon>
        <taxon>Desulfovibrionaceae</taxon>
    </lineage>
</organism>
<dbReference type="InterPro" id="IPR011778">
    <property type="entry name" value="Hydantoinase/dihydroPyrase"/>
</dbReference>
<evidence type="ECO:0000313" key="9">
    <source>
        <dbReference type="Proteomes" id="UP000438699"/>
    </source>
</evidence>
<comment type="caution">
    <text evidence="8">The sequence shown here is derived from an EMBL/GenBank/DDBJ whole genome shotgun (WGS) entry which is preliminary data.</text>
</comment>
<protein>
    <submittedName>
        <fullName evidence="8">Dihydropyrimidinase</fullName>
        <ecNumber evidence="8">3.5.2.2</ecNumber>
    </submittedName>
</protein>
<evidence type="ECO:0000313" key="8">
    <source>
        <dbReference type="EMBL" id="KAB1443129.1"/>
    </source>
</evidence>
<gene>
    <name evidence="8" type="primary">hydA</name>
    <name evidence="8" type="ORF">F8A88_02365</name>
</gene>
<evidence type="ECO:0000256" key="2">
    <source>
        <dbReference type="ARBA" id="ARBA00008829"/>
    </source>
</evidence>
<dbReference type="OrthoDB" id="9803027at2"/>
<accession>A0A6N6N6M7</accession>
<evidence type="ECO:0000256" key="1">
    <source>
        <dbReference type="ARBA" id="ARBA00001947"/>
    </source>
</evidence>
<dbReference type="EC" id="3.5.2.2" evidence="8"/>
<keyword evidence="3" id="KW-0479">Metal-binding</keyword>
<dbReference type="RefSeq" id="WP_151149461.1">
    <property type="nucleotide sequence ID" value="NZ_WAIE01000001.1"/>
</dbReference>
<dbReference type="GO" id="GO:0004157">
    <property type="term" value="F:dihydropyrimidinase activity"/>
    <property type="evidence" value="ECO:0007669"/>
    <property type="project" value="UniProtKB-EC"/>
</dbReference>
<feature type="region of interest" description="Disordered" evidence="6">
    <location>
        <begin position="442"/>
        <end position="476"/>
    </location>
</feature>
<dbReference type="InterPro" id="IPR011059">
    <property type="entry name" value="Metal-dep_hydrolase_composite"/>
</dbReference>
<evidence type="ECO:0000256" key="4">
    <source>
        <dbReference type="ARBA" id="ARBA00022801"/>
    </source>
</evidence>
<comment type="similarity">
    <text evidence="2">Belongs to the metallo-dependent hydrolases superfamily. Hydantoinase/dihydropyrimidinase family.</text>
</comment>
<dbReference type="CDD" id="cd01314">
    <property type="entry name" value="D-HYD"/>
    <property type="match status" value="1"/>
</dbReference>
<dbReference type="InterPro" id="IPR050378">
    <property type="entry name" value="Metallo-dep_Hydrolases_sf"/>
</dbReference>
<proteinExistence type="inferred from homology"/>
<dbReference type="AlphaFoldDB" id="A0A6N6N6M7"/>
<feature type="domain" description="Amidohydrolase-related" evidence="7">
    <location>
        <begin position="50"/>
        <end position="435"/>
    </location>
</feature>
<dbReference type="EMBL" id="WAIE01000001">
    <property type="protein sequence ID" value="KAB1443129.1"/>
    <property type="molecule type" value="Genomic_DNA"/>
</dbReference>
<dbReference type="InterPro" id="IPR032466">
    <property type="entry name" value="Metal_Hydrolase"/>
</dbReference>
<comment type="PTM">
    <text evidence="5">Carbamylation allows a single lysine to coordinate two divalent metal cations.</text>
</comment>
<dbReference type="Proteomes" id="UP000438699">
    <property type="component" value="Unassembled WGS sequence"/>
</dbReference>
<keyword evidence="9" id="KW-1185">Reference proteome</keyword>
<name>A0A6N6N6M7_9BACT</name>
<evidence type="ECO:0000259" key="7">
    <source>
        <dbReference type="Pfam" id="PF01979"/>
    </source>
</evidence>
<keyword evidence="4 8" id="KW-0378">Hydrolase</keyword>
<dbReference type="FunFam" id="3.20.20.140:FF:000174">
    <property type="entry name" value="Dihydropyrimidinase-related protein 2"/>
    <property type="match status" value="1"/>
</dbReference>
<reference evidence="8 9" key="1">
    <citation type="journal article" date="2017" name="Int. J. Syst. Evol. Microbiol.">
        <title>Desulfovibrio senegalensis sp. nov., a mesophilic sulfate reducer isolated from marine sediment.</title>
        <authorList>
            <person name="Thioye A."/>
            <person name="Gam Z.B.A."/>
            <person name="Mbengue M."/>
            <person name="Cayol J.L."/>
            <person name="Joseph-Bartoli M."/>
            <person name="Toure-Kane C."/>
            <person name="Labat M."/>
        </authorList>
    </citation>
    <scope>NUCLEOTIDE SEQUENCE [LARGE SCALE GENOMIC DNA]</scope>
    <source>
        <strain evidence="8 9">DSM 101509</strain>
    </source>
</reference>
<dbReference type="GO" id="GO:0046872">
    <property type="term" value="F:metal ion binding"/>
    <property type="evidence" value="ECO:0007669"/>
    <property type="project" value="UniProtKB-KW"/>
</dbReference>
<evidence type="ECO:0000256" key="5">
    <source>
        <dbReference type="PIRSR" id="PIRSR611778-50"/>
    </source>
</evidence>
<comment type="cofactor">
    <cofactor evidence="1">
        <name>Zn(2+)</name>
        <dbReference type="ChEBI" id="CHEBI:29105"/>
    </cofactor>
</comment>
<dbReference type="NCBIfam" id="TIGR02033">
    <property type="entry name" value="D-hydantoinase"/>
    <property type="match status" value="1"/>
</dbReference>
<dbReference type="SUPFAM" id="SSF51556">
    <property type="entry name" value="Metallo-dependent hydrolases"/>
    <property type="match status" value="1"/>
</dbReference>
<sequence length="476" mass="50756">MSALVITGGTVVTATRTTRADVRVENGRIIEVGPNLNADDAQVMDATGCYVLPGGVDVHTHFDLTVNGLKVSDGFESGTMSALCGGTTTIVEHPGFAEDGSLFTPLADTRTHALNRAATDFGVHGVVSRVDENTPEDLATLVHGGVPSVKVYTTYAGRLNDDQLATVLAAMGRENGLVTVHAENHAAITQLTADLRAKGETTPPAHPASRPGWCEAEAVQRLIALAKAAGNAPLYIVHLSTKAGLEHVRAAKAEGLPVYAETCPHYLLLTDERYERPGSEALQYVMSPPLRTPEDREALWQGLADGTIDTVATDHCCFSLQQKIERGGNNVFDCPGGIPGAETRLPLLWSEGVAKNRLTMNRFVELISTAPARIMGLAPAKGDIAPGADADIVIFDPHAPRTISPEALAHPADYTPFAGMEVPGWPRAVLLRGEVGAREGRFTGRPGMGHYVPRTPDIHRSNARQSQGYQRITEEP</sequence>
<dbReference type="PANTHER" id="PTHR11647:SF1">
    <property type="entry name" value="COLLAPSIN RESPONSE MEDIATOR PROTEIN"/>
    <property type="match status" value="1"/>
</dbReference>
<dbReference type="Gene3D" id="2.30.40.10">
    <property type="entry name" value="Urease, subunit C, domain 1"/>
    <property type="match status" value="1"/>
</dbReference>
<feature type="modified residue" description="N6-carboxylysine" evidence="5">
    <location>
        <position position="150"/>
    </location>
</feature>
<dbReference type="Pfam" id="PF01979">
    <property type="entry name" value="Amidohydro_1"/>
    <property type="match status" value="1"/>
</dbReference>
<evidence type="ECO:0000256" key="6">
    <source>
        <dbReference type="SAM" id="MobiDB-lite"/>
    </source>
</evidence>
<dbReference type="GO" id="GO:0005829">
    <property type="term" value="C:cytosol"/>
    <property type="evidence" value="ECO:0007669"/>
    <property type="project" value="TreeGrafter"/>
</dbReference>
<dbReference type="PANTHER" id="PTHR11647">
    <property type="entry name" value="HYDRANTOINASE/DIHYDROPYRIMIDINASE FAMILY MEMBER"/>
    <property type="match status" value="1"/>
</dbReference>
<dbReference type="InterPro" id="IPR006680">
    <property type="entry name" value="Amidohydro-rel"/>
</dbReference>
<dbReference type="Gene3D" id="3.20.20.140">
    <property type="entry name" value="Metal-dependent hydrolases"/>
    <property type="match status" value="1"/>
</dbReference>
<evidence type="ECO:0000256" key="3">
    <source>
        <dbReference type="ARBA" id="ARBA00022723"/>
    </source>
</evidence>